<protein>
    <submittedName>
        <fullName evidence="2">Uncharacterized protein</fullName>
    </submittedName>
</protein>
<accession>A0AA36HCU5</accession>
<evidence type="ECO:0000313" key="3">
    <source>
        <dbReference type="Proteomes" id="UP001176961"/>
    </source>
</evidence>
<keyword evidence="1" id="KW-0732">Signal</keyword>
<comment type="caution">
    <text evidence="2">The sequence shown here is derived from an EMBL/GenBank/DDBJ whole genome shotgun (WGS) entry which is preliminary data.</text>
</comment>
<name>A0AA36HCU5_CYLNA</name>
<evidence type="ECO:0000256" key="1">
    <source>
        <dbReference type="SAM" id="SignalP"/>
    </source>
</evidence>
<organism evidence="2 3">
    <name type="scientific">Cylicocyclus nassatus</name>
    <name type="common">Nematode worm</name>
    <dbReference type="NCBI Taxonomy" id="53992"/>
    <lineage>
        <taxon>Eukaryota</taxon>
        <taxon>Metazoa</taxon>
        <taxon>Ecdysozoa</taxon>
        <taxon>Nematoda</taxon>
        <taxon>Chromadorea</taxon>
        <taxon>Rhabditida</taxon>
        <taxon>Rhabditina</taxon>
        <taxon>Rhabditomorpha</taxon>
        <taxon>Strongyloidea</taxon>
        <taxon>Strongylidae</taxon>
        <taxon>Cylicocyclus</taxon>
    </lineage>
</organism>
<gene>
    <name evidence="2" type="ORF">CYNAS_LOCUS20437</name>
</gene>
<evidence type="ECO:0000313" key="2">
    <source>
        <dbReference type="EMBL" id="CAJ0608454.1"/>
    </source>
</evidence>
<feature type="signal peptide" evidence="1">
    <location>
        <begin position="1"/>
        <end position="18"/>
    </location>
</feature>
<dbReference type="AlphaFoldDB" id="A0AA36HCU5"/>
<dbReference type="EMBL" id="CATQJL010000316">
    <property type="protein sequence ID" value="CAJ0608454.1"/>
    <property type="molecule type" value="Genomic_DNA"/>
</dbReference>
<dbReference type="Proteomes" id="UP001176961">
    <property type="component" value="Unassembled WGS sequence"/>
</dbReference>
<proteinExistence type="predicted"/>
<sequence>MRLLNTVTFVFLFPVAMCNPIVDINVKIDGTDMKKLADVVCNSNCACPGDYYRQQTILQFCQAQGHTVPCAGAGRQLPVV</sequence>
<keyword evidence="3" id="KW-1185">Reference proteome</keyword>
<reference evidence="2" key="1">
    <citation type="submission" date="2023-07" db="EMBL/GenBank/DDBJ databases">
        <authorList>
            <consortium name="CYATHOMIX"/>
        </authorList>
    </citation>
    <scope>NUCLEOTIDE SEQUENCE</scope>
    <source>
        <strain evidence="2">N/A</strain>
    </source>
</reference>
<feature type="chain" id="PRO_5041201336" evidence="1">
    <location>
        <begin position="19"/>
        <end position="80"/>
    </location>
</feature>